<gene>
    <name evidence="1" type="ORF">L873DRAFT_1691999</name>
</gene>
<evidence type="ECO:0000313" key="1">
    <source>
        <dbReference type="EMBL" id="RPA97190.1"/>
    </source>
</evidence>
<dbReference type="Proteomes" id="UP000276215">
    <property type="component" value="Unassembled WGS sequence"/>
</dbReference>
<dbReference type="SUPFAM" id="SSF51197">
    <property type="entry name" value="Clavaminate synthase-like"/>
    <property type="match status" value="1"/>
</dbReference>
<evidence type="ECO:0000313" key="2">
    <source>
        <dbReference type="Proteomes" id="UP000276215"/>
    </source>
</evidence>
<keyword evidence="2" id="KW-1185">Reference proteome</keyword>
<dbReference type="EMBL" id="ML120407">
    <property type="protein sequence ID" value="RPA97190.1"/>
    <property type="molecule type" value="Genomic_DNA"/>
</dbReference>
<sequence length="362" mass="40878">MCNEETLGLIEREFDLYKYHTREEMNGKKRNGWIRTMFYSAIQQLVRQDPVYYALNVAARPDLNWRLVSYPYYTKDTSAGENTGFKHLDLNVPELLAEGRGENIIQSSVSIDDEYEDGCTIVVPGFQRNIREWWGRVEARGMTANGPTTGVAKTYTKDDERVFGAFIPTPCRRGGIRITRPEILHGSTPYCRTRRRTILPCFIAVSEDHHSLENSKCESWAELSVCHREMEAPKRSTSGFGFAYGGPGFRFPATVQLVSSSALGDAIVCGRRWDDPLVLGELKILLGACEKNALHYVESCRRRLVENYITAAKAVFEIERVAYGNRSFSRRDSLPDAHACEDDTYSTLGLSDYSCDGASRGD</sequence>
<dbReference type="OrthoDB" id="4505337at2759"/>
<organism evidence="1 2">
    <name type="scientific">Choiromyces venosus 120613-1</name>
    <dbReference type="NCBI Taxonomy" id="1336337"/>
    <lineage>
        <taxon>Eukaryota</taxon>
        <taxon>Fungi</taxon>
        <taxon>Dikarya</taxon>
        <taxon>Ascomycota</taxon>
        <taxon>Pezizomycotina</taxon>
        <taxon>Pezizomycetes</taxon>
        <taxon>Pezizales</taxon>
        <taxon>Tuberaceae</taxon>
        <taxon>Choiromyces</taxon>
    </lineage>
</organism>
<name>A0A3N4JLA1_9PEZI</name>
<reference evidence="1 2" key="1">
    <citation type="journal article" date="2018" name="Nat. Ecol. Evol.">
        <title>Pezizomycetes genomes reveal the molecular basis of ectomycorrhizal truffle lifestyle.</title>
        <authorList>
            <person name="Murat C."/>
            <person name="Payen T."/>
            <person name="Noel B."/>
            <person name="Kuo A."/>
            <person name="Morin E."/>
            <person name="Chen J."/>
            <person name="Kohler A."/>
            <person name="Krizsan K."/>
            <person name="Balestrini R."/>
            <person name="Da Silva C."/>
            <person name="Montanini B."/>
            <person name="Hainaut M."/>
            <person name="Levati E."/>
            <person name="Barry K.W."/>
            <person name="Belfiori B."/>
            <person name="Cichocki N."/>
            <person name="Clum A."/>
            <person name="Dockter R.B."/>
            <person name="Fauchery L."/>
            <person name="Guy J."/>
            <person name="Iotti M."/>
            <person name="Le Tacon F."/>
            <person name="Lindquist E.A."/>
            <person name="Lipzen A."/>
            <person name="Malagnac F."/>
            <person name="Mello A."/>
            <person name="Molinier V."/>
            <person name="Miyauchi S."/>
            <person name="Poulain J."/>
            <person name="Riccioni C."/>
            <person name="Rubini A."/>
            <person name="Sitrit Y."/>
            <person name="Splivallo R."/>
            <person name="Traeger S."/>
            <person name="Wang M."/>
            <person name="Zifcakova L."/>
            <person name="Wipf D."/>
            <person name="Zambonelli A."/>
            <person name="Paolocci F."/>
            <person name="Nowrousian M."/>
            <person name="Ottonello S."/>
            <person name="Baldrian P."/>
            <person name="Spatafora J.W."/>
            <person name="Henrissat B."/>
            <person name="Nagy L.G."/>
            <person name="Aury J.M."/>
            <person name="Wincker P."/>
            <person name="Grigoriev I.V."/>
            <person name="Bonfante P."/>
            <person name="Martin F.M."/>
        </authorList>
    </citation>
    <scope>NUCLEOTIDE SEQUENCE [LARGE SCALE GENOMIC DNA]</scope>
    <source>
        <strain evidence="1 2">120613-1</strain>
    </source>
</reference>
<proteinExistence type="predicted"/>
<protein>
    <recommendedName>
        <fullName evidence="3">PhyH-domain-containing protein</fullName>
    </recommendedName>
</protein>
<dbReference type="Gene3D" id="2.60.120.620">
    <property type="entry name" value="q2cbj1_9rhob like domain"/>
    <property type="match status" value="1"/>
</dbReference>
<accession>A0A3N4JLA1</accession>
<dbReference type="AlphaFoldDB" id="A0A3N4JLA1"/>
<dbReference type="STRING" id="1336337.A0A3N4JLA1"/>
<evidence type="ECO:0008006" key="3">
    <source>
        <dbReference type="Google" id="ProtNLM"/>
    </source>
</evidence>